<reference evidence="7 8" key="1">
    <citation type="journal article" date="2019" name="Nat. Ecol. Evol.">
        <title>Megaphylogeny resolves global patterns of mushroom evolution.</title>
        <authorList>
            <person name="Varga T."/>
            <person name="Krizsan K."/>
            <person name="Foldi C."/>
            <person name="Dima B."/>
            <person name="Sanchez-Garcia M."/>
            <person name="Sanchez-Ramirez S."/>
            <person name="Szollosi G.J."/>
            <person name="Szarkandi J.G."/>
            <person name="Papp V."/>
            <person name="Albert L."/>
            <person name="Andreopoulos W."/>
            <person name="Angelini C."/>
            <person name="Antonin V."/>
            <person name="Barry K.W."/>
            <person name="Bougher N.L."/>
            <person name="Buchanan P."/>
            <person name="Buyck B."/>
            <person name="Bense V."/>
            <person name="Catcheside P."/>
            <person name="Chovatia M."/>
            <person name="Cooper J."/>
            <person name="Damon W."/>
            <person name="Desjardin D."/>
            <person name="Finy P."/>
            <person name="Geml J."/>
            <person name="Haridas S."/>
            <person name="Hughes K."/>
            <person name="Justo A."/>
            <person name="Karasinski D."/>
            <person name="Kautmanova I."/>
            <person name="Kiss B."/>
            <person name="Kocsube S."/>
            <person name="Kotiranta H."/>
            <person name="LaButti K.M."/>
            <person name="Lechner B.E."/>
            <person name="Liimatainen K."/>
            <person name="Lipzen A."/>
            <person name="Lukacs Z."/>
            <person name="Mihaltcheva S."/>
            <person name="Morgado L.N."/>
            <person name="Niskanen T."/>
            <person name="Noordeloos M.E."/>
            <person name="Ohm R.A."/>
            <person name="Ortiz-Santana B."/>
            <person name="Ovrebo C."/>
            <person name="Racz N."/>
            <person name="Riley R."/>
            <person name="Savchenko A."/>
            <person name="Shiryaev A."/>
            <person name="Soop K."/>
            <person name="Spirin V."/>
            <person name="Szebenyi C."/>
            <person name="Tomsovsky M."/>
            <person name="Tulloss R.E."/>
            <person name="Uehling J."/>
            <person name="Grigoriev I.V."/>
            <person name="Vagvolgyi C."/>
            <person name="Papp T."/>
            <person name="Martin F.M."/>
            <person name="Miettinen O."/>
            <person name="Hibbett D.S."/>
            <person name="Nagy L.G."/>
        </authorList>
    </citation>
    <scope>NUCLEOTIDE SEQUENCE [LARGE SCALE GENOMIC DNA]</scope>
    <source>
        <strain evidence="7 8">CBS 309.79</strain>
    </source>
</reference>
<evidence type="ECO:0000256" key="4">
    <source>
        <dbReference type="ARBA" id="ARBA00023136"/>
    </source>
</evidence>
<dbReference type="AlphaFoldDB" id="A0A5C3QQH2"/>
<dbReference type="Gene3D" id="1.20.58.340">
    <property type="entry name" value="Magnesium transport protein CorA, transmembrane region"/>
    <property type="match status" value="1"/>
</dbReference>
<dbReference type="Pfam" id="PF01544">
    <property type="entry name" value="CorA"/>
    <property type="match status" value="1"/>
</dbReference>
<dbReference type="GO" id="GO:0005886">
    <property type="term" value="C:plasma membrane"/>
    <property type="evidence" value="ECO:0007669"/>
    <property type="project" value="UniProtKB-SubCell"/>
</dbReference>
<feature type="transmembrane region" description="Helical" evidence="6">
    <location>
        <begin position="505"/>
        <end position="525"/>
    </location>
</feature>
<evidence type="ECO:0000313" key="8">
    <source>
        <dbReference type="Proteomes" id="UP000305067"/>
    </source>
</evidence>
<dbReference type="SUPFAM" id="SSF144083">
    <property type="entry name" value="Magnesium transport protein CorA, transmembrane region"/>
    <property type="match status" value="1"/>
</dbReference>
<gene>
    <name evidence="7" type="ORF">BDV98DRAFT_654941</name>
</gene>
<dbReference type="OrthoDB" id="3231000at2759"/>
<comment type="subcellular location">
    <subcellularLocation>
        <location evidence="1">Cell membrane</location>
        <topology evidence="1">Multi-pass membrane protein</topology>
    </subcellularLocation>
</comment>
<keyword evidence="4 6" id="KW-0472">Membrane</keyword>
<keyword evidence="2 6" id="KW-0812">Transmembrane</keyword>
<dbReference type="Proteomes" id="UP000305067">
    <property type="component" value="Unassembled WGS sequence"/>
</dbReference>
<feature type="transmembrane region" description="Helical" evidence="6">
    <location>
        <begin position="537"/>
        <end position="556"/>
    </location>
</feature>
<proteinExistence type="predicted"/>
<protein>
    <recommendedName>
        <fullName evidence="9">Cora-like Mg2+ transporter protein-domain-containing protein</fullName>
    </recommendedName>
</protein>
<evidence type="ECO:0000256" key="1">
    <source>
        <dbReference type="ARBA" id="ARBA00004651"/>
    </source>
</evidence>
<keyword evidence="3 6" id="KW-1133">Transmembrane helix</keyword>
<evidence type="ECO:0000256" key="5">
    <source>
        <dbReference type="SAM" id="MobiDB-lite"/>
    </source>
</evidence>
<dbReference type="STRING" id="1884261.A0A5C3QQH2"/>
<keyword evidence="8" id="KW-1185">Reference proteome</keyword>
<dbReference type="InterPro" id="IPR002523">
    <property type="entry name" value="MgTranspt_CorA/ZnTranspt_ZntB"/>
</dbReference>
<evidence type="ECO:0000256" key="6">
    <source>
        <dbReference type="SAM" id="Phobius"/>
    </source>
</evidence>
<organism evidence="7 8">
    <name type="scientific">Pterulicium gracile</name>
    <dbReference type="NCBI Taxonomy" id="1884261"/>
    <lineage>
        <taxon>Eukaryota</taxon>
        <taxon>Fungi</taxon>
        <taxon>Dikarya</taxon>
        <taxon>Basidiomycota</taxon>
        <taxon>Agaricomycotina</taxon>
        <taxon>Agaricomycetes</taxon>
        <taxon>Agaricomycetidae</taxon>
        <taxon>Agaricales</taxon>
        <taxon>Pleurotineae</taxon>
        <taxon>Pterulaceae</taxon>
        <taxon>Pterulicium</taxon>
    </lineage>
</organism>
<dbReference type="GO" id="GO:0015087">
    <property type="term" value="F:cobalt ion transmembrane transporter activity"/>
    <property type="evidence" value="ECO:0007669"/>
    <property type="project" value="TreeGrafter"/>
</dbReference>
<evidence type="ECO:0008006" key="9">
    <source>
        <dbReference type="Google" id="ProtNLM"/>
    </source>
</evidence>
<feature type="region of interest" description="Disordered" evidence="5">
    <location>
        <begin position="1"/>
        <end position="25"/>
    </location>
</feature>
<feature type="transmembrane region" description="Helical" evidence="6">
    <location>
        <begin position="576"/>
        <end position="598"/>
    </location>
</feature>
<evidence type="ECO:0000313" key="7">
    <source>
        <dbReference type="EMBL" id="TFL03628.1"/>
    </source>
</evidence>
<evidence type="ECO:0000256" key="2">
    <source>
        <dbReference type="ARBA" id="ARBA00022692"/>
    </source>
</evidence>
<sequence length="637" mass="71889">MDPYPSGYPVISTSRLNSTSRLPSRNASTIHLTSLRPLPPRVPAPSYRHASPCGPWPWVDFESVMERGPATAVEHPLAGRHPLSNSLQLPPNQARNAAAPIEVITNDVENHAWTEYPQSLFPNWTPQQLSRSGIADALLERKKSCIIHHVDVLNDGTFAVPKKYKHVVTADHADQFWEELQQERAPETRVRAIFIENLSGPVLQMIGTKYNIEPFFFSSSFKWIPTRYQSAIRPQQGDHITVTLTFLRSMQESTHMPFALDGAPLVVEQAQSIATQGPLVLRSSGKVKVLILDLLSVHMVRTPDNGSTIISYHPPAEEWRTTTAEQLHTRLRYAGHSVFWQNILKTTKDPTLVLVTILWHALYAWDEAMEELYEHICSLESHVIHTLDMQFTQELHIMSAHVLHYSSLLSDFKKSVTFIMNTPNPALDHPDCDTADREHSDGVLKKQCNNILEQIERMEAACKMHGKRLANVQNLVFHSINIQDSRDMRRLTEATVRDSTAMKQISYLTMIFLPASFAASLFGMNITELSTDGIGNLANYLETVIPISLVTIWVLVAARSKAAQERLGDYQEPVSFWARLLWPVWAVRSFMLMIWGWVRMSGGRGRDVGSVKAPTVEVASDRAESVLEWKEARFAAS</sequence>
<dbReference type="GO" id="GO:0050897">
    <property type="term" value="F:cobalt ion binding"/>
    <property type="evidence" value="ECO:0007669"/>
    <property type="project" value="TreeGrafter"/>
</dbReference>
<dbReference type="GO" id="GO:0000287">
    <property type="term" value="F:magnesium ion binding"/>
    <property type="evidence" value="ECO:0007669"/>
    <property type="project" value="TreeGrafter"/>
</dbReference>
<name>A0A5C3QQH2_9AGAR</name>
<dbReference type="PANTHER" id="PTHR46494">
    <property type="entry name" value="CORA FAMILY METAL ION TRANSPORTER (EUROFUNG)"/>
    <property type="match status" value="1"/>
</dbReference>
<evidence type="ECO:0000256" key="3">
    <source>
        <dbReference type="ARBA" id="ARBA00022989"/>
    </source>
</evidence>
<accession>A0A5C3QQH2</accession>
<dbReference type="GO" id="GO:0015095">
    <property type="term" value="F:magnesium ion transmembrane transporter activity"/>
    <property type="evidence" value="ECO:0007669"/>
    <property type="project" value="TreeGrafter"/>
</dbReference>
<feature type="compositionally biased region" description="Polar residues" evidence="5">
    <location>
        <begin position="11"/>
        <end position="25"/>
    </location>
</feature>
<dbReference type="InterPro" id="IPR045863">
    <property type="entry name" value="CorA_TM1_TM2"/>
</dbReference>
<dbReference type="PANTHER" id="PTHR46494:SF1">
    <property type="entry name" value="CORA FAMILY METAL ION TRANSPORTER (EUROFUNG)"/>
    <property type="match status" value="1"/>
</dbReference>
<dbReference type="EMBL" id="ML178820">
    <property type="protein sequence ID" value="TFL03628.1"/>
    <property type="molecule type" value="Genomic_DNA"/>
</dbReference>